<dbReference type="InterPro" id="IPR027417">
    <property type="entry name" value="P-loop_NTPase"/>
</dbReference>
<feature type="region of interest" description="Disordered" evidence="2">
    <location>
        <begin position="21"/>
        <end position="56"/>
    </location>
</feature>
<dbReference type="Gene3D" id="3.40.50.300">
    <property type="entry name" value="P-loop containing nucleotide triphosphate hydrolases"/>
    <property type="match status" value="1"/>
</dbReference>
<feature type="compositionally biased region" description="Basic and acidic residues" evidence="2">
    <location>
        <begin position="34"/>
        <end position="44"/>
    </location>
</feature>
<dbReference type="SUPFAM" id="SSF75138">
    <property type="entry name" value="HprK N-terminal domain-like"/>
    <property type="match status" value="1"/>
</dbReference>
<accession>A0A9N8DS87</accession>
<sequence length="451" mass="50432">MNKAPVKSLYSWRAVATSLPRPTNGEKAFSTVESPKDLDNKNDQDNSNPYWKKHSKTGRYQRPIYIAATRQHVGKTTVSLAVLSGLQKRFDKIGFIKPVGQQHVRVESKNSPGKEIRVDKDVELIKERFNLDHLDYEDMSPVLIPKGYTKDFVDGKIAFESQLSDLESAMKNVATASDVTVCEGTGHCAVGSIVGLNNAKVASILGADMLLIANGGLGSAYDELELNRVLCHQYGVNIAGVVINKVIPEKYDQTKEYMSKAMMKTWDIPLLGCVPDQPFLGCPALADLERLFKATLVCGEEHRFRHYSVDDINVVTTNLTRFLENLREKPQRTLYLCHVTRDDLIVGFMGEHQRRKANSDDSFEAALLICGRQGKYQLSNEISDLLSGLEGAPVMVVEKTTHEATSMISKFTPKLNIDDTNRVGVAIEHYEPYIDFDELLRRTQTTESSNK</sequence>
<reference evidence="3" key="1">
    <citation type="submission" date="2020-06" db="EMBL/GenBank/DDBJ databases">
        <authorList>
            <consortium name="Plant Systems Biology data submission"/>
        </authorList>
    </citation>
    <scope>NUCLEOTIDE SEQUENCE</scope>
    <source>
        <strain evidence="3">D6</strain>
    </source>
</reference>
<keyword evidence="1" id="KW-0315">Glutamine amidotransferase</keyword>
<evidence type="ECO:0000256" key="2">
    <source>
        <dbReference type="SAM" id="MobiDB-lite"/>
    </source>
</evidence>
<dbReference type="CDD" id="cd03109">
    <property type="entry name" value="DTBS"/>
    <property type="match status" value="1"/>
</dbReference>
<comment type="caution">
    <text evidence="3">The sequence shown here is derived from an EMBL/GenBank/DDBJ whole genome shotgun (WGS) entry which is preliminary data.</text>
</comment>
<dbReference type="EMBL" id="CAICTM010000304">
    <property type="protein sequence ID" value="CAB9507405.1"/>
    <property type="molecule type" value="Genomic_DNA"/>
</dbReference>
<name>A0A9N8DS87_9STRA</name>
<dbReference type="OrthoDB" id="444127at2759"/>
<dbReference type="SUPFAM" id="SSF52540">
    <property type="entry name" value="P-loop containing nucleoside triphosphate hydrolases"/>
    <property type="match status" value="1"/>
</dbReference>
<evidence type="ECO:0000313" key="3">
    <source>
        <dbReference type="EMBL" id="CAB9507405.1"/>
    </source>
</evidence>
<keyword evidence="4" id="KW-1185">Reference proteome</keyword>
<dbReference type="Gene3D" id="3.40.1390.20">
    <property type="entry name" value="HprK N-terminal domain-like"/>
    <property type="match status" value="1"/>
</dbReference>
<dbReference type="AlphaFoldDB" id="A0A9N8DS87"/>
<dbReference type="Pfam" id="PF13500">
    <property type="entry name" value="AAA_26"/>
    <property type="match status" value="1"/>
</dbReference>
<evidence type="ECO:0000256" key="1">
    <source>
        <dbReference type="ARBA" id="ARBA00022962"/>
    </source>
</evidence>
<protein>
    <submittedName>
        <fullName evidence="3">Phosphate acetyltransferase</fullName>
    </submittedName>
</protein>
<dbReference type="PANTHER" id="PTHR21343">
    <property type="entry name" value="DETHIOBIOTIN SYNTHETASE"/>
    <property type="match status" value="1"/>
</dbReference>
<organism evidence="3 4">
    <name type="scientific">Seminavis robusta</name>
    <dbReference type="NCBI Taxonomy" id="568900"/>
    <lineage>
        <taxon>Eukaryota</taxon>
        <taxon>Sar</taxon>
        <taxon>Stramenopiles</taxon>
        <taxon>Ochrophyta</taxon>
        <taxon>Bacillariophyta</taxon>
        <taxon>Bacillariophyceae</taxon>
        <taxon>Bacillariophycidae</taxon>
        <taxon>Naviculales</taxon>
        <taxon>Naviculaceae</taxon>
        <taxon>Seminavis</taxon>
    </lineage>
</organism>
<dbReference type="PANTHER" id="PTHR21343:SF8">
    <property type="entry name" value="DRTGG DOMAIN-CONTAINING PROTEIN"/>
    <property type="match status" value="1"/>
</dbReference>
<evidence type="ECO:0000313" key="4">
    <source>
        <dbReference type="Proteomes" id="UP001153069"/>
    </source>
</evidence>
<dbReference type="InterPro" id="IPR028979">
    <property type="entry name" value="Ser_kin/Pase_Hpr-like_N_sf"/>
</dbReference>
<gene>
    <name evidence="3" type="ORF">SEMRO_305_G112770.1</name>
</gene>
<dbReference type="Proteomes" id="UP001153069">
    <property type="component" value="Unassembled WGS sequence"/>
</dbReference>
<proteinExistence type="predicted"/>